<gene>
    <name evidence="9" type="ORF">V6N12_061220</name>
</gene>
<dbReference type="InterPro" id="IPR023214">
    <property type="entry name" value="HAD_sf"/>
</dbReference>
<dbReference type="PROSITE" id="PS50969">
    <property type="entry name" value="FCP1"/>
    <property type="match status" value="1"/>
</dbReference>
<sequence length="526" mass="59771">MCFPTDSPVHSSSSEDFTALIDAELDDFAALIDAELEAGSSGSSSDERCNEEEVDDHRPASRAARFHLSSSMCFPTDSPVHSSSSEDFTALIDAELDDFAALIDAELEAGSSGSSSDERCNEEEVDDHRNKRRKTEKLEYQVEPQGSTSQGLIAEKLEVSLKDICTHPGSFRQMCIVCGQRVDEESGVTFGYIHKGLRLGNDEIVRLRSTDMKNLLRHKKLYLVLDLDHTLLNSTQINHLTSEEEYLKAQSDSLQGVPEGGLFTLEFMHMMTKLRPYIRTFLKEASKMFEMYIYTMGDRSYALEMAKLLDPKKEYFSGRVISRDDGTHRDQKALDVILGQDSAVLILDDTEKVWRKHKDNMILMERYHFFASSCRQFGFNCKSLSQLKTDESASYGALASVLKVLQQIHHIFFNELDSDLASRDVRQVLKRVRKEVLKDCKLVFSRVSPKQFHHLWNIAEQLGATCSIGTSSSVTHVVSLDAGTEKSRWAIKENKFLVHPRWIETANFFWQKQPEENFPISQMKNQ</sequence>
<dbReference type="CDD" id="cd07521">
    <property type="entry name" value="HAD_FCP1-like"/>
    <property type="match status" value="1"/>
</dbReference>
<reference evidence="9 10" key="1">
    <citation type="journal article" date="2024" name="G3 (Bethesda)">
        <title>Genome assembly of Hibiscus sabdariffa L. provides insights into metabolisms of medicinal natural products.</title>
        <authorList>
            <person name="Kim T."/>
        </authorList>
    </citation>
    <scope>NUCLEOTIDE SEQUENCE [LARGE SCALE GENOMIC DNA]</scope>
    <source>
        <strain evidence="9">TK-2024</strain>
        <tissue evidence="9">Old leaves</tissue>
    </source>
</reference>
<comment type="caution">
    <text evidence="9">The sequence shown here is derived from an EMBL/GenBank/DDBJ whole genome shotgun (WGS) entry which is preliminary data.</text>
</comment>
<dbReference type="NCBIfam" id="TIGR02250">
    <property type="entry name" value="FCP1_euk"/>
    <property type="match status" value="1"/>
</dbReference>
<evidence type="ECO:0000256" key="6">
    <source>
        <dbReference type="RuleBase" id="RU366066"/>
    </source>
</evidence>
<dbReference type="SUPFAM" id="SSF52113">
    <property type="entry name" value="BRCT domain"/>
    <property type="match status" value="1"/>
</dbReference>
<dbReference type="InterPro" id="IPR039189">
    <property type="entry name" value="Fcp1"/>
</dbReference>
<dbReference type="CDD" id="cd17729">
    <property type="entry name" value="BRCT_CTDP1"/>
    <property type="match status" value="1"/>
</dbReference>
<keyword evidence="3 6" id="KW-0539">Nucleus</keyword>
<dbReference type="Pfam" id="PF03031">
    <property type="entry name" value="NIF"/>
    <property type="match status" value="1"/>
</dbReference>
<dbReference type="InterPro" id="IPR011947">
    <property type="entry name" value="FCP1_euk"/>
</dbReference>
<dbReference type="EC" id="3.1.3.16" evidence="6"/>
<dbReference type="Gene3D" id="3.40.50.1000">
    <property type="entry name" value="HAD superfamily/HAD-like"/>
    <property type="match status" value="1"/>
</dbReference>
<dbReference type="Proteomes" id="UP001472677">
    <property type="component" value="Unassembled WGS sequence"/>
</dbReference>
<feature type="region of interest" description="Disordered" evidence="7">
    <location>
        <begin position="36"/>
        <end position="61"/>
    </location>
</feature>
<evidence type="ECO:0000259" key="8">
    <source>
        <dbReference type="PROSITE" id="PS50969"/>
    </source>
</evidence>
<comment type="catalytic activity">
    <reaction evidence="5 6">
        <text>O-phospho-L-threonyl-[protein] + H2O = L-threonyl-[protein] + phosphate</text>
        <dbReference type="Rhea" id="RHEA:47004"/>
        <dbReference type="Rhea" id="RHEA-COMP:11060"/>
        <dbReference type="Rhea" id="RHEA-COMP:11605"/>
        <dbReference type="ChEBI" id="CHEBI:15377"/>
        <dbReference type="ChEBI" id="CHEBI:30013"/>
        <dbReference type="ChEBI" id="CHEBI:43474"/>
        <dbReference type="ChEBI" id="CHEBI:61977"/>
        <dbReference type="EC" id="3.1.3.16"/>
    </reaction>
</comment>
<evidence type="ECO:0000256" key="5">
    <source>
        <dbReference type="ARBA" id="ARBA00048336"/>
    </source>
</evidence>
<evidence type="ECO:0000313" key="9">
    <source>
        <dbReference type="EMBL" id="KAK8548304.1"/>
    </source>
</evidence>
<feature type="domain" description="FCP1 homology" evidence="8">
    <location>
        <begin position="216"/>
        <end position="387"/>
    </location>
</feature>
<evidence type="ECO:0000256" key="2">
    <source>
        <dbReference type="ARBA" id="ARBA00022801"/>
    </source>
</evidence>
<keyword evidence="10" id="KW-1185">Reference proteome</keyword>
<evidence type="ECO:0000256" key="4">
    <source>
        <dbReference type="ARBA" id="ARBA00047761"/>
    </source>
</evidence>
<evidence type="ECO:0000313" key="10">
    <source>
        <dbReference type="Proteomes" id="UP001472677"/>
    </source>
</evidence>
<dbReference type="InterPro" id="IPR001357">
    <property type="entry name" value="BRCT_dom"/>
</dbReference>
<organism evidence="9 10">
    <name type="scientific">Hibiscus sabdariffa</name>
    <name type="common">roselle</name>
    <dbReference type="NCBI Taxonomy" id="183260"/>
    <lineage>
        <taxon>Eukaryota</taxon>
        <taxon>Viridiplantae</taxon>
        <taxon>Streptophyta</taxon>
        <taxon>Embryophyta</taxon>
        <taxon>Tracheophyta</taxon>
        <taxon>Spermatophyta</taxon>
        <taxon>Magnoliopsida</taxon>
        <taxon>eudicotyledons</taxon>
        <taxon>Gunneridae</taxon>
        <taxon>Pentapetalae</taxon>
        <taxon>rosids</taxon>
        <taxon>malvids</taxon>
        <taxon>Malvales</taxon>
        <taxon>Malvaceae</taxon>
        <taxon>Malvoideae</taxon>
        <taxon>Hibiscus</taxon>
    </lineage>
</organism>
<dbReference type="InterPro" id="IPR004274">
    <property type="entry name" value="FCP1_dom"/>
</dbReference>
<dbReference type="PANTHER" id="PTHR23081">
    <property type="entry name" value="RNA POLYMERASE II CTD PHOSPHATASE"/>
    <property type="match status" value="1"/>
</dbReference>
<keyword evidence="2 6" id="KW-0378">Hydrolase</keyword>
<evidence type="ECO:0000256" key="7">
    <source>
        <dbReference type="SAM" id="MobiDB-lite"/>
    </source>
</evidence>
<dbReference type="SMART" id="SM00577">
    <property type="entry name" value="CPDc"/>
    <property type="match status" value="1"/>
</dbReference>
<comment type="subcellular location">
    <subcellularLocation>
        <location evidence="1 6">Nucleus</location>
    </subcellularLocation>
</comment>
<comment type="catalytic activity">
    <reaction evidence="4 6">
        <text>O-phospho-L-seryl-[protein] + H2O = L-seryl-[protein] + phosphate</text>
        <dbReference type="Rhea" id="RHEA:20629"/>
        <dbReference type="Rhea" id="RHEA-COMP:9863"/>
        <dbReference type="Rhea" id="RHEA-COMP:11604"/>
        <dbReference type="ChEBI" id="CHEBI:15377"/>
        <dbReference type="ChEBI" id="CHEBI:29999"/>
        <dbReference type="ChEBI" id="CHEBI:43474"/>
        <dbReference type="ChEBI" id="CHEBI:83421"/>
        <dbReference type="EC" id="3.1.3.16"/>
    </reaction>
</comment>
<name>A0ABR2DWZ7_9ROSI</name>
<dbReference type="PANTHER" id="PTHR23081:SF36">
    <property type="entry name" value="RNA POLYMERASE II SUBUNIT A C-TERMINAL DOMAIN PHOSPHATASE"/>
    <property type="match status" value="1"/>
</dbReference>
<accession>A0ABR2DWZ7</accession>
<dbReference type="InterPro" id="IPR036412">
    <property type="entry name" value="HAD-like_sf"/>
</dbReference>
<dbReference type="EMBL" id="JBBPBM010000021">
    <property type="protein sequence ID" value="KAK8548304.1"/>
    <property type="molecule type" value="Genomic_DNA"/>
</dbReference>
<dbReference type="Pfam" id="PF12738">
    <property type="entry name" value="PTCB-BRCT"/>
    <property type="match status" value="1"/>
</dbReference>
<proteinExistence type="predicted"/>
<protein>
    <recommendedName>
        <fullName evidence="6">RNA polymerase II C-terminal domain phosphatase-like</fullName>
        <ecNumber evidence="6">3.1.3.16</ecNumber>
    </recommendedName>
</protein>
<dbReference type="InterPro" id="IPR036420">
    <property type="entry name" value="BRCT_dom_sf"/>
</dbReference>
<evidence type="ECO:0000256" key="3">
    <source>
        <dbReference type="ARBA" id="ARBA00023242"/>
    </source>
</evidence>
<comment type="function">
    <text evidence="6">This promotes the activity of RNA polymerase II.</text>
</comment>
<dbReference type="SUPFAM" id="SSF56784">
    <property type="entry name" value="HAD-like"/>
    <property type="match status" value="1"/>
</dbReference>
<evidence type="ECO:0000256" key="1">
    <source>
        <dbReference type="ARBA" id="ARBA00004123"/>
    </source>
</evidence>
<feature type="region of interest" description="Disordered" evidence="7">
    <location>
        <begin position="108"/>
        <end position="145"/>
    </location>
</feature>
<dbReference type="Gene3D" id="3.40.50.10190">
    <property type="entry name" value="BRCT domain"/>
    <property type="match status" value="1"/>
</dbReference>